<sequence length="154" mass="17054">MESTEKEKILKDIIGNCIAARIRVLDRAVSSIYNKAVRPHGLKITQMNIIVVVSAFGPMEVKPLCRILNIDSSTISRAITLIEKQGYLKIEPSGQGKNYIISVTEEGLNLLQRAYPDWKKAEKEATDLLGQETTMAIRSAGDKMLLAAMTKYSA</sequence>
<keyword evidence="2" id="KW-0238">DNA-binding</keyword>
<dbReference type="PROSITE" id="PS50995">
    <property type="entry name" value="HTH_MARR_2"/>
    <property type="match status" value="1"/>
</dbReference>
<dbReference type="SMART" id="SM00347">
    <property type="entry name" value="HTH_MARR"/>
    <property type="match status" value="1"/>
</dbReference>
<feature type="domain" description="HTH marR-type" evidence="4">
    <location>
        <begin position="15"/>
        <end position="146"/>
    </location>
</feature>
<proteinExistence type="predicted"/>
<reference evidence="6" key="1">
    <citation type="submission" date="2012-11" db="EMBL/GenBank/DDBJ databases">
        <authorList>
            <person name="Lucero-Rivera Y.E."/>
            <person name="Tovar-Ramirez D."/>
        </authorList>
    </citation>
    <scope>NUCLEOTIDE SEQUENCE [LARGE SCALE GENOMIC DNA]</scope>
    <source>
        <strain evidence="6">Araruama</strain>
    </source>
</reference>
<dbReference type="InterPro" id="IPR000835">
    <property type="entry name" value="HTH_MarR-typ"/>
</dbReference>
<name>A0A1V1NW93_9BACT</name>
<keyword evidence="3" id="KW-0804">Transcription</keyword>
<evidence type="ECO:0000256" key="3">
    <source>
        <dbReference type="ARBA" id="ARBA00023163"/>
    </source>
</evidence>
<dbReference type="GO" id="GO:0003677">
    <property type="term" value="F:DNA binding"/>
    <property type="evidence" value="ECO:0007669"/>
    <property type="project" value="UniProtKB-KW"/>
</dbReference>
<dbReference type="AlphaFoldDB" id="A0A1V1NW93"/>
<accession>A0A1V1NW93</accession>
<evidence type="ECO:0000313" key="5">
    <source>
        <dbReference type="EMBL" id="ETR66834.1"/>
    </source>
</evidence>
<keyword evidence="1" id="KW-0805">Transcription regulation</keyword>
<dbReference type="EMBL" id="ATBP01001719">
    <property type="protein sequence ID" value="ETR66834.1"/>
    <property type="molecule type" value="Genomic_DNA"/>
</dbReference>
<protein>
    <submittedName>
        <fullName evidence="5">MarR family transcriptional regulator</fullName>
    </submittedName>
</protein>
<dbReference type="InterPro" id="IPR036388">
    <property type="entry name" value="WH-like_DNA-bd_sf"/>
</dbReference>
<evidence type="ECO:0000256" key="2">
    <source>
        <dbReference type="ARBA" id="ARBA00023125"/>
    </source>
</evidence>
<dbReference type="PANTHER" id="PTHR42756">
    <property type="entry name" value="TRANSCRIPTIONAL REGULATOR, MARR"/>
    <property type="match status" value="1"/>
</dbReference>
<dbReference type="Proteomes" id="UP000189670">
    <property type="component" value="Unassembled WGS sequence"/>
</dbReference>
<dbReference type="GO" id="GO:0003700">
    <property type="term" value="F:DNA-binding transcription factor activity"/>
    <property type="evidence" value="ECO:0007669"/>
    <property type="project" value="InterPro"/>
</dbReference>
<dbReference type="Pfam" id="PF12802">
    <property type="entry name" value="MarR_2"/>
    <property type="match status" value="1"/>
</dbReference>
<gene>
    <name evidence="5" type="ORF">OMM_12284</name>
</gene>
<dbReference type="InterPro" id="IPR036390">
    <property type="entry name" value="WH_DNA-bd_sf"/>
</dbReference>
<evidence type="ECO:0000259" key="4">
    <source>
        <dbReference type="PROSITE" id="PS50995"/>
    </source>
</evidence>
<comment type="caution">
    <text evidence="5">The sequence shown here is derived from an EMBL/GenBank/DDBJ whole genome shotgun (WGS) entry which is preliminary data.</text>
</comment>
<dbReference type="Gene3D" id="1.10.10.10">
    <property type="entry name" value="Winged helix-like DNA-binding domain superfamily/Winged helix DNA-binding domain"/>
    <property type="match status" value="1"/>
</dbReference>
<organism evidence="5 6">
    <name type="scientific">Candidatus Magnetoglobus multicellularis str. Araruama</name>
    <dbReference type="NCBI Taxonomy" id="890399"/>
    <lineage>
        <taxon>Bacteria</taxon>
        <taxon>Pseudomonadati</taxon>
        <taxon>Thermodesulfobacteriota</taxon>
        <taxon>Desulfobacteria</taxon>
        <taxon>Desulfobacterales</taxon>
        <taxon>Desulfobacteraceae</taxon>
        <taxon>Candidatus Magnetoglobus</taxon>
    </lineage>
</organism>
<evidence type="ECO:0000313" key="6">
    <source>
        <dbReference type="Proteomes" id="UP000189670"/>
    </source>
</evidence>
<dbReference type="SUPFAM" id="SSF46785">
    <property type="entry name" value="Winged helix' DNA-binding domain"/>
    <property type="match status" value="1"/>
</dbReference>
<dbReference type="PANTHER" id="PTHR42756:SF1">
    <property type="entry name" value="TRANSCRIPTIONAL REPRESSOR OF EMRAB OPERON"/>
    <property type="match status" value="1"/>
</dbReference>
<evidence type="ECO:0000256" key="1">
    <source>
        <dbReference type="ARBA" id="ARBA00023015"/>
    </source>
</evidence>